<sequence length="388" mass="42452">MPRKILFILCFITVLLVTACGTQPSTEQSTVNTAPEVSSINNEEAQFNNELLVHYINVGQADATLLEFSDETESYYILIDAGNWNSGDVVSYLQKEEISHIDILIGTHPHADHIGQMDQILDLFDVTEVWMSGDETTSQTFERVLNAVIESGVDYHEPRAGEVYDIGPLAIEVINPDQLTGDIHEGSISLRATYGEVSFLFTGDAEEQTEQAMIDRGHQLDSTVLQLGHHGSSTSTTPAFLEAVNPEVAIISAGIDNQYGHPHDEVVSRVENAKIDLYTTFVHGTIIVSTDGKNYNVTTDETEQSVDSFSESTESLKDTEIASESNCIDINSASASELEDIIHIGTERASQLIDLRPFEDISDLARINGIGPARITEIKTENLACMGG</sequence>
<feature type="chain" id="PRO_5040960845" evidence="1">
    <location>
        <begin position="20"/>
        <end position="388"/>
    </location>
</feature>
<dbReference type="Pfam" id="PF00753">
    <property type="entry name" value="Lactamase_B"/>
    <property type="match status" value="1"/>
</dbReference>
<dbReference type="InterPro" id="IPR001279">
    <property type="entry name" value="Metallo-B-lactamas"/>
</dbReference>
<organism evidence="3 4">
    <name type="scientific">Halalkalibacter alkaliphilus</name>
    <dbReference type="NCBI Taxonomy" id="2917993"/>
    <lineage>
        <taxon>Bacteria</taxon>
        <taxon>Bacillati</taxon>
        <taxon>Bacillota</taxon>
        <taxon>Bacilli</taxon>
        <taxon>Bacillales</taxon>
        <taxon>Bacillaceae</taxon>
        <taxon>Halalkalibacter</taxon>
    </lineage>
</organism>
<keyword evidence="4" id="KW-1185">Reference proteome</keyword>
<dbReference type="SUPFAM" id="SSF81585">
    <property type="entry name" value="PsbU/PolX domain-like"/>
    <property type="match status" value="1"/>
</dbReference>
<dbReference type="InterPro" id="IPR036866">
    <property type="entry name" value="RibonucZ/Hydroxyglut_hydro"/>
</dbReference>
<evidence type="ECO:0000313" key="4">
    <source>
        <dbReference type="Proteomes" id="UP001139150"/>
    </source>
</evidence>
<dbReference type="AlphaFoldDB" id="A0A9X2CW26"/>
<dbReference type="PANTHER" id="PTHR30619:SF7">
    <property type="entry name" value="BETA-LACTAMASE DOMAIN PROTEIN"/>
    <property type="match status" value="1"/>
</dbReference>
<dbReference type="Proteomes" id="UP001139150">
    <property type="component" value="Unassembled WGS sequence"/>
</dbReference>
<gene>
    <name evidence="3" type="ORF">MF646_19820</name>
</gene>
<dbReference type="RefSeq" id="WP_250098231.1">
    <property type="nucleotide sequence ID" value="NZ_JAKRYL010000028.1"/>
</dbReference>
<dbReference type="PROSITE" id="PS51257">
    <property type="entry name" value="PROKAR_LIPOPROTEIN"/>
    <property type="match status" value="1"/>
</dbReference>
<dbReference type="InterPro" id="IPR035681">
    <property type="entry name" value="ComA-like_MBL"/>
</dbReference>
<dbReference type="InterPro" id="IPR052159">
    <property type="entry name" value="Competence_DNA_uptake"/>
</dbReference>
<dbReference type="Pfam" id="PF12836">
    <property type="entry name" value="HHH_3"/>
    <property type="match status" value="1"/>
</dbReference>
<dbReference type="EMBL" id="JAKRYL010000028">
    <property type="protein sequence ID" value="MCL7749370.1"/>
    <property type="molecule type" value="Genomic_DNA"/>
</dbReference>
<dbReference type="PANTHER" id="PTHR30619">
    <property type="entry name" value="DNA INTERNALIZATION/COMPETENCE PROTEIN COMEC/REC2"/>
    <property type="match status" value="1"/>
</dbReference>
<comment type="caution">
    <text evidence="3">The sequence shown here is derived from an EMBL/GenBank/DDBJ whole genome shotgun (WGS) entry which is preliminary data.</text>
</comment>
<dbReference type="SUPFAM" id="SSF56281">
    <property type="entry name" value="Metallo-hydrolase/oxidoreductase"/>
    <property type="match status" value="1"/>
</dbReference>
<dbReference type="Gene3D" id="3.60.15.10">
    <property type="entry name" value="Ribonuclease Z/Hydroxyacylglutathione hydrolase-like"/>
    <property type="match status" value="1"/>
</dbReference>
<name>A0A9X2CW26_9BACI</name>
<accession>A0A9X2CW26</accession>
<dbReference type="CDD" id="cd07731">
    <property type="entry name" value="ComA-like_MBL-fold"/>
    <property type="match status" value="1"/>
</dbReference>
<reference evidence="3" key="1">
    <citation type="submission" date="2022-02" db="EMBL/GenBank/DDBJ databases">
        <title>Halalkalibacter sp. nov. isolated from Lonar Lake, India.</title>
        <authorList>
            <person name="Joshi A."/>
            <person name="Thite S."/>
            <person name="Lodha T."/>
        </authorList>
    </citation>
    <scope>NUCLEOTIDE SEQUENCE</scope>
    <source>
        <strain evidence="3">MEB205</strain>
    </source>
</reference>
<proteinExistence type="predicted"/>
<evidence type="ECO:0000256" key="1">
    <source>
        <dbReference type="SAM" id="SignalP"/>
    </source>
</evidence>
<dbReference type="SMART" id="SM00849">
    <property type="entry name" value="Lactamase_B"/>
    <property type="match status" value="1"/>
</dbReference>
<dbReference type="Gene3D" id="1.10.150.320">
    <property type="entry name" value="Photosystem II 12 kDa extrinsic protein"/>
    <property type="match status" value="1"/>
</dbReference>
<keyword evidence="1" id="KW-0732">Signal</keyword>
<protein>
    <submittedName>
        <fullName evidence="3">MBL fold metallo-hydrolase</fullName>
    </submittedName>
</protein>
<evidence type="ECO:0000313" key="3">
    <source>
        <dbReference type="EMBL" id="MCL7749370.1"/>
    </source>
</evidence>
<feature type="signal peptide" evidence="1">
    <location>
        <begin position="1"/>
        <end position="19"/>
    </location>
</feature>
<evidence type="ECO:0000259" key="2">
    <source>
        <dbReference type="SMART" id="SM00849"/>
    </source>
</evidence>
<feature type="domain" description="Metallo-beta-lactamase" evidence="2">
    <location>
        <begin position="60"/>
        <end position="255"/>
    </location>
</feature>